<evidence type="ECO:0000313" key="2">
    <source>
        <dbReference type="EMBL" id="QKK81804.1"/>
    </source>
</evidence>
<sequence length="123" mass="14273">MLIELLVSIVFLFLLLASLMVFFIRHKSKVPYYRLTKEQCVDLLVRAVQGCLPEHEWHAFIGMNIRDNEALDVLREQCLLLDESGVRGTCLVDGHSCVSFNKSGIERLEVLLDEWRFKTDYLV</sequence>
<dbReference type="AlphaFoldDB" id="A0A859CZ57"/>
<dbReference type="EMBL" id="CP054301">
    <property type="protein sequence ID" value="QKK81804.1"/>
    <property type="molecule type" value="Genomic_DNA"/>
</dbReference>
<organism evidence="2 3">
    <name type="scientific">Marinomonas primoryensis</name>
    <dbReference type="NCBI Taxonomy" id="178399"/>
    <lineage>
        <taxon>Bacteria</taxon>
        <taxon>Pseudomonadati</taxon>
        <taxon>Pseudomonadota</taxon>
        <taxon>Gammaproteobacteria</taxon>
        <taxon>Oceanospirillales</taxon>
        <taxon>Oceanospirillaceae</taxon>
        <taxon>Marinomonas</taxon>
    </lineage>
</organism>
<reference evidence="2 3" key="1">
    <citation type="submission" date="2020-06" db="EMBL/GenBank/DDBJ databases">
        <authorList>
            <person name="Voronona O.L."/>
            <person name="Aksenova E.I."/>
            <person name="Kunda M.S."/>
            <person name="Semenov A.N."/>
            <person name="Ryzhova N."/>
        </authorList>
    </citation>
    <scope>NUCLEOTIDE SEQUENCE [LARGE SCALE GENOMIC DNA]</scope>
    <source>
        <strain evidence="2 3">MPKMM3633</strain>
    </source>
</reference>
<dbReference type="Proteomes" id="UP000509371">
    <property type="component" value="Chromosome"/>
</dbReference>
<proteinExistence type="predicted"/>
<feature type="transmembrane region" description="Helical" evidence="1">
    <location>
        <begin position="6"/>
        <end position="24"/>
    </location>
</feature>
<accession>A0A859CZ57</accession>
<keyword evidence="1 2" id="KW-0812">Transmembrane</keyword>
<protein>
    <submittedName>
        <fullName evidence="2">Putative transmembrane protein</fullName>
    </submittedName>
</protein>
<evidence type="ECO:0000313" key="3">
    <source>
        <dbReference type="Proteomes" id="UP000509371"/>
    </source>
</evidence>
<dbReference type="KEGG" id="mpri:MP3633_3077"/>
<keyword evidence="1" id="KW-1133">Transmembrane helix</keyword>
<gene>
    <name evidence="2" type="ORF">MP3633_3077</name>
</gene>
<name>A0A859CZ57_9GAMM</name>
<evidence type="ECO:0000256" key="1">
    <source>
        <dbReference type="SAM" id="Phobius"/>
    </source>
</evidence>
<keyword evidence="1" id="KW-0472">Membrane</keyword>